<dbReference type="Proteomes" id="UP000195402">
    <property type="component" value="Unassembled WGS sequence"/>
</dbReference>
<reference evidence="2 3" key="1">
    <citation type="journal article" date="2017" name="Mol. Plant">
        <title>The Genome of Medicinal Plant Macleaya cordata Provides New Insights into Benzylisoquinoline Alkaloids Metabolism.</title>
        <authorList>
            <person name="Liu X."/>
            <person name="Liu Y."/>
            <person name="Huang P."/>
            <person name="Ma Y."/>
            <person name="Qing Z."/>
            <person name="Tang Q."/>
            <person name="Cao H."/>
            <person name="Cheng P."/>
            <person name="Zheng Y."/>
            <person name="Yuan Z."/>
            <person name="Zhou Y."/>
            <person name="Liu J."/>
            <person name="Tang Z."/>
            <person name="Zhuo Y."/>
            <person name="Zhang Y."/>
            <person name="Yu L."/>
            <person name="Huang J."/>
            <person name="Yang P."/>
            <person name="Peng Q."/>
            <person name="Zhang J."/>
            <person name="Jiang W."/>
            <person name="Zhang Z."/>
            <person name="Lin K."/>
            <person name="Ro D.K."/>
            <person name="Chen X."/>
            <person name="Xiong X."/>
            <person name="Shang Y."/>
            <person name="Huang S."/>
            <person name="Zeng J."/>
        </authorList>
    </citation>
    <scope>NUCLEOTIDE SEQUENCE [LARGE SCALE GENOMIC DNA]</scope>
    <source>
        <strain evidence="2">BLH2017</strain>
        <strain evidence="3">cv. BLH2017</strain>
        <tissue evidence="2">Root</tissue>
    </source>
</reference>
<dbReference type="PANTHER" id="PTHR33527">
    <property type="entry name" value="OS07G0274300 PROTEIN"/>
    <property type="match status" value="1"/>
</dbReference>
<protein>
    <submittedName>
        <fullName evidence="2">Uncharacterized protein</fullName>
    </submittedName>
</protein>
<dbReference type="STRING" id="56857.A0A200PPG8"/>
<evidence type="ECO:0000313" key="1">
    <source>
        <dbReference type="EMBL" id="OVA00092.1"/>
    </source>
</evidence>
<proteinExistence type="predicted"/>
<dbReference type="OMA" id="YHADERV"/>
<evidence type="ECO:0000313" key="3">
    <source>
        <dbReference type="Proteomes" id="UP000195402"/>
    </source>
</evidence>
<dbReference type="AlphaFoldDB" id="A0A200PPG8"/>
<name>A0A200PPG8_MACCD</name>
<accession>A0A200PPG8</accession>
<dbReference type="EMBL" id="MVGT01004368">
    <property type="protein sequence ID" value="OVA00093.1"/>
    <property type="molecule type" value="Genomic_DNA"/>
</dbReference>
<keyword evidence="3" id="KW-1185">Reference proteome</keyword>
<organism evidence="2 3">
    <name type="scientific">Macleaya cordata</name>
    <name type="common">Five-seeded plume-poppy</name>
    <name type="synonym">Bocconia cordata</name>
    <dbReference type="NCBI Taxonomy" id="56857"/>
    <lineage>
        <taxon>Eukaryota</taxon>
        <taxon>Viridiplantae</taxon>
        <taxon>Streptophyta</taxon>
        <taxon>Embryophyta</taxon>
        <taxon>Tracheophyta</taxon>
        <taxon>Spermatophyta</taxon>
        <taxon>Magnoliopsida</taxon>
        <taxon>Ranunculales</taxon>
        <taxon>Papaveraceae</taxon>
        <taxon>Papaveroideae</taxon>
        <taxon>Macleaya</taxon>
    </lineage>
</organism>
<evidence type="ECO:0000313" key="2">
    <source>
        <dbReference type="EMBL" id="OVA00093.1"/>
    </source>
</evidence>
<dbReference type="EMBL" id="MVGT01004368">
    <property type="protein sequence ID" value="OVA00092.1"/>
    <property type="molecule type" value="Genomic_DNA"/>
</dbReference>
<comment type="caution">
    <text evidence="2">The sequence shown here is derived from an EMBL/GenBank/DDBJ whole genome shotgun (WGS) entry which is preliminary data.</text>
</comment>
<sequence>MASPSVTIDDLRSFHSVDRDIYTRLVMNLLRNPVEALQIMAFWVWIEESGFPNIITKMESVTNLVLNSLVEEAKLCLNYITKEVPPPASTMNNNNGIPIMRNLMNDKQKISFEFLHEHRLNALCGITKTMKNLSKVFDDIIQQAMANAAAVVPPPSSMFVWRGVYETGESSSPSHQSNLNVRAVPWSPADVPHGQRTMFITFSRGYPISESEVLNFFSRYARS</sequence>
<gene>
    <name evidence="1" type="ORF">BVC80_1453g10</name>
    <name evidence="2" type="ORF">BVC80_1453g11</name>
</gene>
<dbReference type="PANTHER" id="PTHR33527:SF14">
    <property type="entry name" value="OS07G0274300 PROTEIN"/>
    <property type="match status" value="1"/>
</dbReference>
<dbReference type="OrthoDB" id="1882251at2759"/>